<dbReference type="InterPro" id="IPR029058">
    <property type="entry name" value="AB_hydrolase_fold"/>
</dbReference>
<feature type="domain" description="AB hydrolase-1" evidence="1">
    <location>
        <begin position="63"/>
        <end position="107"/>
    </location>
</feature>
<dbReference type="ESTHER" id="triei-q114y8">
    <property type="family name" value="6_AlphaBeta_hydrolase"/>
</dbReference>
<dbReference type="SUPFAM" id="SSF53474">
    <property type="entry name" value="alpha/beta-Hydrolases"/>
    <property type="match status" value="1"/>
</dbReference>
<dbReference type="AlphaFoldDB" id="Q114Y8"/>
<dbReference type="InterPro" id="IPR000073">
    <property type="entry name" value="AB_hydrolase_1"/>
</dbReference>
<dbReference type="RefSeq" id="WP_011611311.1">
    <property type="nucleotide sequence ID" value="NC_008312.1"/>
</dbReference>
<dbReference type="Gene3D" id="3.40.50.1820">
    <property type="entry name" value="alpha/beta hydrolase"/>
    <property type="match status" value="1"/>
</dbReference>
<dbReference type="Pfam" id="PF00561">
    <property type="entry name" value="Abhydrolase_1"/>
    <property type="match status" value="1"/>
</dbReference>
<proteinExistence type="predicted"/>
<dbReference type="eggNOG" id="COG1073">
    <property type="taxonomic scope" value="Bacteria"/>
</dbReference>
<protein>
    <recommendedName>
        <fullName evidence="1">AB hydrolase-1 domain-containing protein</fullName>
    </recommendedName>
</protein>
<dbReference type="KEGG" id="ter:Tery_1665"/>
<dbReference type="OrthoDB" id="464067at2"/>
<reference evidence="2" key="1">
    <citation type="submission" date="2006-06" db="EMBL/GenBank/DDBJ databases">
        <title>Complete sequence of Trichodesmium erythraeum IMS101.</title>
        <authorList>
            <consortium name="US DOE Joint Genome Institute"/>
            <person name="Copeland A."/>
            <person name="Lucas S."/>
            <person name="Lapidus A."/>
            <person name="Barry K."/>
            <person name="Detter J.C."/>
            <person name="Glavina del Rio T."/>
            <person name="Hammon N."/>
            <person name="Israni S."/>
            <person name="Dalin E."/>
            <person name="Tice H."/>
            <person name="Pitluck S."/>
            <person name="Kiss H."/>
            <person name="Munk A.C."/>
            <person name="Brettin T."/>
            <person name="Bruce D."/>
            <person name="Han C."/>
            <person name="Tapia R."/>
            <person name="Gilna P."/>
            <person name="Schmutz J."/>
            <person name="Larimer F."/>
            <person name="Land M."/>
            <person name="Hauser L."/>
            <person name="Kyrpides N."/>
            <person name="Kim E."/>
            <person name="Richardson P."/>
        </authorList>
    </citation>
    <scope>NUCLEOTIDE SEQUENCE [LARGE SCALE GENOMIC DNA]</scope>
    <source>
        <strain evidence="2">IMS101</strain>
    </source>
</reference>
<dbReference type="EMBL" id="CP000393">
    <property type="protein sequence ID" value="ABG50936.1"/>
    <property type="molecule type" value="Genomic_DNA"/>
</dbReference>
<sequence>MSKIPDVLWLNTSPSLKVFNQRLIRYLSRKILIAEWDYLQTPDEPCLLDIAVTLLHDYLKSINRPIHLIGHSTSGLVGLMYARKYPERVKSLTLLSVGVHPTVDWQAHYYVHRYLLPCSREIILRNMVKSLFGEQGKKITQNLVKILERDLDLSPSPHSLLKRQSMVPRESPVPLMVCGSYDDTIVDPNLIQGWQPFLKPEDRIWECPEGGYFFHHFSPLNVGQPLLEFWQENSLVSSNITPQAIAS</sequence>
<gene>
    <name evidence="2" type="ordered locus">Tery_1665</name>
</gene>
<dbReference type="STRING" id="203124.Tery_1665"/>
<dbReference type="HOGENOM" id="CLU_1118260_0_0_3"/>
<evidence type="ECO:0000259" key="1">
    <source>
        <dbReference type="Pfam" id="PF00561"/>
    </source>
</evidence>
<organism evidence="2">
    <name type="scientific">Trichodesmium erythraeum (strain IMS101)</name>
    <dbReference type="NCBI Taxonomy" id="203124"/>
    <lineage>
        <taxon>Bacteria</taxon>
        <taxon>Bacillati</taxon>
        <taxon>Cyanobacteriota</taxon>
        <taxon>Cyanophyceae</taxon>
        <taxon>Oscillatoriophycideae</taxon>
        <taxon>Oscillatoriales</taxon>
        <taxon>Microcoleaceae</taxon>
        <taxon>Trichodesmium</taxon>
    </lineage>
</organism>
<name>Q114Y8_TRIEI</name>
<accession>Q114Y8</accession>
<evidence type="ECO:0000313" key="2">
    <source>
        <dbReference type="EMBL" id="ABG50936.1"/>
    </source>
</evidence>